<dbReference type="SUPFAM" id="SSF81606">
    <property type="entry name" value="PP2C-like"/>
    <property type="match status" value="1"/>
</dbReference>
<dbReference type="PANTHER" id="PTHR43156:SF2">
    <property type="entry name" value="STAGE II SPORULATION PROTEIN E"/>
    <property type="match status" value="1"/>
</dbReference>
<dbReference type="EMBL" id="BMTD01000034">
    <property type="protein sequence ID" value="GGV28742.1"/>
    <property type="molecule type" value="Genomic_DNA"/>
</dbReference>
<dbReference type="Gene3D" id="3.60.40.10">
    <property type="entry name" value="PPM-type phosphatase domain"/>
    <property type="match status" value="1"/>
</dbReference>
<reference evidence="4" key="1">
    <citation type="journal article" date="2014" name="Int. J. Syst. Evol. Microbiol.">
        <title>Complete genome sequence of Corynebacterium casei LMG S-19264T (=DSM 44701T), isolated from a smear-ripened cheese.</title>
        <authorList>
            <consortium name="US DOE Joint Genome Institute (JGI-PGF)"/>
            <person name="Walter F."/>
            <person name="Albersmeier A."/>
            <person name="Kalinowski J."/>
            <person name="Ruckert C."/>
        </authorList>
    </citation>
    <scope>NUCLEOTIDE SEQUENCE</scope>
    <source>
        <strain evidence="4">JCM 4369</strain>
    </source>
</reference>
<accession>A0A918ILD9</accession>
<keyword evidence="2" id="KW-0812">Transmembrane</keyword>
<evidence type="ECO:0000256" key="1">
    <source>
        <dbReference type="ARBA" id="ARBA00022801"/>
    </source>
</evidence>
<dbReference type="SMART" id="SM00331">
    <property type="entry name" value="PP2C_SIG"/>
    <property type="match status" value="1"/>
</dbReference>
<dbReference type="InterPro" id="IPR036457">
    <property type="entry name" value="PPM-type-like_dom_sf"/>
</dbReference>
<evidence type="ECO:0000259" key="3">
    <source>
        <dbReference type="SMART" id="SM00331"/>
    </source>
</evidence>
<dbReference type="FunFam" id="3.60.40.10:FF:000058">
    <property type="entry name" value="Stage II sporulation protein E"/>
    <property type="match status" value="1"/>
</dbReference>
<dbReference type="AlphaFoldDB" id="A0A918ILD9"/>
<keyword evidence="2" id="KW-0472">Membrane</keyword>
<protein>
    <recommendedName>
        <fullName evidence="3">PPM-type phosphatase domain-containing protein</fullName>
    </recommendedName>
</protein>
<evidence type="ECO:0000313" key="5">
    <source>
        <dbReference type="Proteomes" id="UP000618795"/>
    </source>
</evidence>
<feature type="transmembrane region" description="Helical" evidence="2">
    <location>
        <begin position="91"/>
        <end position="111"/>
    </location>
</feature>
<keyword evidence="5" id="KW-1185">Reference proteome</keyword>
<name>A0A918ILD9_9ACTN</name>
<reference evidence="4" key="2">
    <citation type="submission" date="2020-09" db="EMBL/GenBank/DDBJ databases">
        <authorList>
            <person name="Sun Q."/>
            <person name="Ohkuma M."/>
        </authorList>
    </citation>
    <scope>NUCLEOTIDE SEQUENCE</scope>
    <source>
        <strain evidence="4">JCM 4369</strain>
    </source>
</reference>
<keyword evidence="1" id="KW-0378">Hydrolase</keyword>
<dbReference type="RefSeq" id="WP_191878488.1">
    <property type="nucleotide sequence ID" value="NZ_BMTD01000034.1"/>
</dbReference>
<feature type="transmembrane region" description="Helical" evidence="2">
    <location>
        <begin position="20"/>
        <end position="39"/>
    </location>
</feature>
<dbReference type="Pfam" id="PF07228">
    <property type="entry name" value="SpoIIE"/>
    <property type="match status" value="1"/>
</dbReference>
<sequence length="375" mass="40298">MALRAWRVFRRSWQPGHVPALMVIPLGLIVAVCVVDVIAPPHIHLGPLLVAAPAITVAFAGARMTALMGVLAVAAQALIGVLREGLSTANIQAQIAALIVVSAVCVGICVLRDRREHQLHRVRSVAEAAQSVLLQPLPGRAGPLRIAGLYIPAEEEADLGGDLYAAARTDHHSTRLLIGDVRGSGLASINNAALLLGAFRAAAHRQATLSRLAVHLDAAFRWDSSQWRSQTEQDTDEDFATAILLDIPDHQPVVHLINCGHPPPLLLRGTHVTALTPEASHLPIGLGGTFGITAYDVQTFPFEVGDLLLLYTDGVIEARNTDHLFYKLTERAPAWTNDDPDELLRALHDDLLAHVHGHLNDDAAAVAIRRLALVE</sequence>
<keyword evidence="2" id="KW-1133">Transmembrane helix</keyword>
<organism evidence="4 5">
    <name type="scientific">Streptomyces filipinensis</name>
    <dbReference type="NCBI Taxonomy" id="66887"/>
    <lineage>
        <taxon>Bacteria</taxon>
        <taxon>Bacillati</taxon>
        <taxon>Actinomycetota</taxon>
        <taxon>Actinomycetes</taxon>
        <taxon>Kitasatosporales</taxon>
        <taxon>Streptomycetaceae</taxon>
        <taxon>Streptomyces</taxon>
    </lineage>
</organism>
<dbReference type="InterPro" id="IPR052016">
    <property type="entry name" value="Bact_Sigma-Reg"/>
</dbReference>
<evidence type="ECO:0000256" key="2">
    <source>
        <dbReference type="SAM" id="Phobius"/>
    </source>
</evidence>
<gene>
    <name evidence="4" type="ORF">GCM10010260_81600</name>
</gene>
<dbReference type="Proteomes" id="UP000618795">
    <property type="component" value="Unassembled WGS sequence"/>
</dbReference>
<proteinExistence type="predicted"/>
<evidence type="ECO:0000313" key="4">
    <source>
        <dbReference type="EMBL" id="GGV28742.1"/>
    </source>
</evidence>
<feature type="transmembrane region" description="Helical" evidence="2">
    <location>
        <begin position="51"/>
        <end position="79"/>
    </location>
</feature>
<dbReference type="GO" id="GO:0016791">
    <property type="term" value="F:phosphatase activity"/>
    <property type="evidence" value="ECO:0007669"/>
    <property type="project" value="TreeGrafter"/>
</dbReference>
<feature type="domain" description="PPM-type phosphatase" evidence="3">
    <location>
        <begin position="144"/>
        <end position="370"/>
    </location>
</feature>
<dbReference type="PANTHER" id="PTHR43156">
    <property type="entry name" value="STAGE II SPORULATION PROTEIN E-RELATED"/>
    <property type="match status" value="1"/>
</dbReference>
<comment type="caution">
    <text evidence="4">The sequence shown here is derived from an EMBL/GenBank/DDBJ whole genome shotgun (WGS) entry which is preliminary data.</text>
</comment>
<dbReference type="InterPro" id="IPR001932">
    <property type="entry name" value="PPM-type_phosphatase-like_dom"/>
</dbReference>